<evidence type="ECO:0000313" key="4">
    <source>
        <dbReference type="Proteomes" id="UP000295357"/>
    </source>
</evidence>
<evidence type="ECO:0000256" key="1">
    <source>
        <dbReference type="ARBA" id="ARBA00023004"/>
    </source>
</evidence>
<dbReference type="Gene3D" id="2.30.30.90">
    <property type="match status" value="1"/>
</dbReference>
<dbReference type="InterPro" id="IPR008988">
    <property type="entry name" value="Transcriptional_repressor_C"/>
</dbReference>
<evidence type="ECO:0000259" key="2">
    <source>
        <dbReference type="SMART" id="SM00899"/>
    </source>
</evidence>
<dbReference type="Pfam" id="PF04023">
    <property type="entry name" value="FeoA"/>
    <property type="match status" value="1"/>
</dbReference>
<dbReference type="InterPro" id="IPR038157">
    <property type="entry name" value="FeoA_core_dom"/>
</dbReference>
<dbReference type="GO" id="GO:0046914">
    <property type="term" value="F:transition metal ion binding"/>
    <property type="evidence" value="ECO:0007669"/>
    <property type="project" value="InterPro"/>
</dbReference>
<evidence type="ECO:0000313" key="3">
    <source>
        <dbReference type="EMBL" id="TDP12680.1"/>
    </source>
</evidence>
<dbReference type="OrthoDB" id="559009at2"/>
<dbReference type="SMART" id="SM00899">
    <property type="entry name" value="FeoA"/>
    <property type="match status" value="1"/>
</dbReference>
<sequence>MPQDLTLTLAQAEIGASHRVAGLNPPTHAPEWGPWLEQIGFVAGEPVRVLSRALLGGEPLVVRIGQSTFALRRAEAACILLKGDMA</sequence>
<name>A0A4R6NB04_9BURK</name>
<dbReference type="EMBL" id="SNXE01000001">
    <property type="protein sequence ID" value="TDP12680.1"/>
    <property type="molecule type" value="Genomic_DNA"/>
</dbReference>
<protein>
    <submittedName>
        <fullName evidence="3">Ferrous iron transport protein A</fullName>
    </submittedName>
</protein>
<comment type="caution">
    <text evidence="3">The sequence shown here is derived from an EMBL/GenBank/DDBJ whole genome shotgun (WGS) entry which is preliminary data.</text>
</comment>
<dbReference type="Proteomes" id="UP000295357">
    <property type="component" value="Unassembled WGS sequence"/>
</dbReference>
<proteinExistence type="predicted"/>
<dbReference type="AlphaFoldDB" id="A0A4R6NB04"/>
<dbReference type="RefSeq" id="WP_133601626.1">
    <property type="nucleotide sequence ID" value="NZ_JAUFPJ010000005.1"/>
</dbReference>
<keyword evidence="4" id="KW-1185">Reference proteome</keyword>
<feature type="domain" description="Ferrous iron transporter FeoA-like" evidence="2">
    <location>
        <begin position="7"/>
        <end position="83"/>
    </location>
</feature>
<gene>
    <name evidence="3" type="ORF">DFR39_101153</name>
</gene>
<dbReference type="SUPFAM" id="SSF50037">
    <property type="entry name" value="C-terminal domain of transcriptional repressors"/>
    <property type="match status" value="1"/>
</dbReference>
<accession>A0A4R6NB04</accession>
<keyword evidence="1" id="KW-0408">Iron</keyword>
<dbReference type="InterPro" id="IPR007167">
    <property type="entry name" value="Fe-transptr_FeoA-like"/>
</dbReference>
<reference evidence="3 4" key="1">
    <citation type="submission" date="2019-03" db="EMBL/GenBank/DDBJ databases">
        <title>Genomic Encyclopedia of Type Strains, Phase IV (KMG-IV): sequencing the most valuable type-strain genomes for metagenomic binning, comparative biology and taxonomic classification.</title>
        <authorList>
            <person name="Goeker M."/>
        </authorList>
    </citation>
    <scope>NUCLEOTIDE SEQUENCE [LARGE SCALE GENOMIC DNA]</scope>
    <source>
        <strain evidence="3 4">DSM 25082</strain>
    </source>
</reference>
<organism evidence="3 4">
    <name type="scientific">Roseateles asaccharophilus</name>
    <dbReference type="NCBI Taxonomy" id="582607"/>
    <lineage>
        <taxon>Bacteria</taxon>
        <taxon>Pseudomonadati</taxon>
        <taxon>Pseudomonadota</taxon>
        <taxon>Betaproteobacteria</taxon>
        <taxon>Burkholderiales</taxon>
        <taxon>Sphaerotilaceae</taxon>
        <taxon>Roseateles</taxon>
    </lineage>
</organism>